<dbReference type="HOGENOM" id="CLU_709506_0_0_0"/>
<protein>
    <recommendedName>
        <fullName evidence="2 5">peptidylprolyl isomerase</fullName>
        <ecNumber evidence="2 5">5.2.1.8</ecNumber>
    </recommendedName>
</protein>
<dbReference type="AlphaFoldDB" id="I0IH27"/>
<comment type="catalytic activity">
    <reaction evidence="1 5">
        <text>[protein]-peptidylproline (omega=180) = [protein]-peptidylproline (omega=0)</text>
        <dbReference type="Rhea" id="RHEA:16237"/>
        <dbReference type="Rhea" id="RHEA-COMP:10747"/>
        <dbReference type="Rhea" id="RHEA-COMP:10748"/>
        <dbReference type="ChEBI" id="CHEBI:83833"/>
        <dbReference type="ChEBI" id="CHEBI:83834"/>
        <dbReference type="EC" id="5.2.1.8"/>
    </reaction>
</comment>
<dbReference type="Gene3D" id="3.10.50.40">
    <property type="match status" value="2"/>
</dbReference>
<dbReference type="PROSITE" id="PS50059">
    <property type="entry name" value="FKBP_PPIASE"/>
    <property type="match status" value="2"/>
</dbReference>
<keyword evidence="6" id="KW-1133">Transmembrane helix</keyword>
<keyword evidence="6" id="KW-0812">Transmembrane</keyword>
<keyword evidence="9" id="KW-1185">Reference proteome</keyword>
<gene>
    <name evidence="8" type="ordered locus">PSMK_24060</name>
</gene>
<dbReference type="eggNOG" id="COG0545">
    <property type="taxonomic scope" value="Bacteria"/>
</dbReference>
<evidence type="ECO:0000313" key="8">
    <source>
        <dbReference type="EMBL" id="BAM04565.1"/>
    </source>
</evidence>
<keyword evidence="4 5" id="KW-0413">Isomerase</keyword>
<dbReference type="GO" id="GO:0003755">
    <property type="term" value="F:peptidyl-prolyl cis-trans isomerase activity"/>
    <property type="evidence" value="ECO:0007669"/>
    <property type="project" value="UniProtKB-KW"/>
</dbReference>
<evidence type="ECO:0000256" key="3">
    <source>
        <dbReference type="ARBA" id="ARBA00023110"/>
    </source>
</evidence>
<evidence type="ECO:0000256" key="6">
    <source>
        <dbReference type="SAM" id="Phobius"/>
    </source>
</evidence>
<name>I0IH27_PHYMF</name>
<organism evidence="8 9">
    <name type="scientific">Phycisphaera mikurensis (strain NBRC 102666 / KCTC 22515 / FYK2301M01)</name>
    <dbReference type="NCBI Taxonomy" id="1142394"/>
    <lineage>
        <taxon>Bacteria</taxon>
        <taxon>Pseudomonadati</taxon>
        <taxon>Planctomycetota</taxon>
        <taxon>Phycisphaerae</taxon>
        <taxon>Phycisphaerales</taxon>
        <taxon>Phycisphaeraceae</taxon>
        <taxon>Phycisphaera</taxon>
    </lineage>
</organism>
<dbReference type="EC" id="5.2.1.8" evidence="2 5"/>
<evidence type="ECO:0000256" key="2">
    <source>
        <dbReference type="ARBA" id="ARBA00013194"/>
    </source>
</evidence>
<keyword evidence="6" id="KW-0472">Membrane</keyword>
<dbReference type="Proteomes" id="UP000007881">
    <property type="component" value="Chromosome"/>
</dbReference>
<proteinExistence type="predicted"/>
<dbReference type="Pfam" id="PF00254">
    <property type="entry name" value="FKBP_C"/>
    <property type="match status" value="2"/>
</dbReference>
<dbReference type="InterPro" id="IPR046357">
    <property type="entry name" value="PPIase_dom_sf"/>
</dbReference>
<sequence>MPITILSPHSGKPVKIRDQDLGRTVRDEEKRVFFVLERPGGGGYYAALTRNGSEKDLARYDALEARTSAGATHVQAVAAATPHDATGPGRPGGKLRWIGLVLALAVLLAAAYLGYRVLFDRGLLPAAAPAPPAVPRLPAVPALPGDVLPSPMPPAPAGAWIVPAASVPAPAAASPRRTAQARDYAVVRYELAAPGGAVIDATHPMKPLGFVLFSGTAFRGLDNTVAGMAVGERRAVELPAAEVDAQLPAGGAAYRLTVELLGLLPGVTKELVRPGETGGRAAAPGDRLRLAWSVRLDGRAEAIVSTADTGGPVAVTLGAGDLIEGLEQNLAGMRVGEVANFRVPPHLAYGAAGAAGGLVPPDADVLVRVELLGLDDAAVAGTGGEEPGR</sequence>
<dbReference type="EMBL" id="AP012338">
    <property type="protein sequence ID" value="BAM04565.1"/>
    <property type="molecule type" value="Genomic_DNA"/>
</dbReference>
<dbReference type="RefSeq" id="WP_014437778.1">
    <property type="nucleotide sequence ID" value="NC_017080.1"/>
</dbReference>
<dbReference type="STRING" id="1142394.PSMK_24060"/>
<evidence type="ECO:0000256" key="4">
    <source>
        <dbReference type="ARBA" id="ARBA00023235"/>
    </source>
</evidence>
<evidence type="ECO:0000313" key="9">
    <source>
        <dbReference type="Proteomes" id="UP000007881"/>
    </source>
</evidence>
<feature type="domain" description="PPIase FKBP-type" evidence="7">
    <location>
        <begin position="182"/>
        <end position="239"/>
    </location>
</feature>
<evidence type="ECO:0000259" key="7">
    <source>
        <dbReference type="PROSITE" id="PS50059"/>
    </source>
</evidence>
<evidence type="ECO:0000256" key="5">
    <source>
        <dbReference type="PROSITE-ProRule" id="PRU00277"/>
    </source>
</evidence>
<dbReference type="SUPFAM" id="SSF54534">
    <property type="entry name" value="FKBP-like"/>
    <property type="match status" value="2"/>
</dbReference>
<dbReference type="KEGG" id="phm:PSMK_24060"/>
<feature type="transmembrane region" description="Helical" evidence="6">
    <location>
        <begin position="97"/>
        <end position="115"/>
    </location>
</feature>
<dbReference type="InterPro" id="IPR001179">
    <property type="entry name" value="PPIase_FKBP_dom"/>
</dbReference>
<reference evidence="8 9" key="1">
    <citation type="submission" date="2012-02" db="EMBL/GenBank/DDBJ databases">
        <title>Complete genome sequence of Phycisphaera mikurensis NBRC 102666.</title>
        <authorList>
            <person name="Ankai A."/>
            <person name="Hosoyama A."/>
            <person name="Terui Y."/>
            <person name="Sekine M."/>
            <person name="Fukai R."/>
            <person name="Kato Y."/>
            <person name="Nakamura S."/>
            <person name="Yamada-Narita S."/>
            <person name="Kawakoshi A."/>
            <person name="Fukunaga Y."/>
            <person name="Yamazaki S."/>
            <person name="Fujita N."/>
        </authorList>
    </citation>
    <scope>NUCLEOTIDE SEQUENCE [LARGE SCALE GENOMIC DNA]</scope>
    <source>
        <strain evidence="9">NBRC 102666 / KCTC 22515 / FYK2301M01</strain>
    </source>
</reference>
<dbReference type="eggNOG" id="COG1047">
    <property type="taxonomic scope" value="Bacteria"/>
</dbReference>
<evidence type="ECO:0000256" key="1">
    <source>
        <dbReference type="ARBA" id="ARBA00000971"/>
    </source>
</evidence>
<dbReference type="PANTHER" id="PTHR10516">
    <property type="entry name" value="PEPTIDYL-PROLYL CIS-TRANS ISOMERASE"/>
    <property type="match status" value="1"/>
</dbReference>
<accession>I0IH27</accession>
<keyword evidence="3 5" id="KW-0697">Rotamase</keyword>
<feature type="domain" description="PPIase FKBP-type" evidence="7">
    <location>
        <begin position="285"/>
        <end position="375"/>
    </location>
</feature>
<dbReference type="PANTHER" id="PTHR10516:SF443">
    <property type="entry name" value="FK506-BINDING PROTEIN 59-RELATED"/>
    <property type="match status" value="1"/>
</dbReference>
<dbReference type="InterPro" id="IPR050689">
    <property type="entry name" value="FKBP-type_PPIase"/>
</dbReference>